<evidence type="ECO:0000313" key="4">
    <source>
        <dbReference type="Proteomes" id="UP001499988"/>
    </source>
</evidence>
<dbReference type="Pfam" id="PF14319">
    <property type="entry name" value="Zn_Tnp_IS91"/>
    <property type="match status" value="1"/>
</dbReference>
<feature type="domain" description="Transposase IS801/IS1294" evidence="1">
    <location>
        <begin position="139"/>
        <end position="302"/>
    </location>
</feature>
<protein>
    <submittedName>
        <fullName evidence="3">IS91 family transposase</fullName>
    </submittedName>
</protein>
<name>A0ABP9EM66_9GAMM</name>
<proteinExistence type="predicted"/>
<evidence type="ECO:0000259" key="1">
    <source>
        <dbReference type="Pfam" id="PF04986"/>
    </source>
</evidence>
<dbReference type="Proteomes" id="UP001499988">
    <property type="component" value="Unassembled WGS sequence"/>
</dbReference>
<organism evidence="3 4">
    <name type="scientific">Ferrimonas pelagia</name>
    <dbReference type="NCBI Taxonomy" id="1177826"/>
    <lineage>
        <taxon>Bacteria</taxon>
        <taxon>Pseudomonadati</taxon>
        <taxon>Pseudomonadota</taxon>
        <taxon>Gammaproteobacteria</taxon>
        <taxon>Alteromonadales</taxon>
        <taxon>Ferrimonadaceae</taxon>
        <taxon>Ferrimonas</taxon>
    </lineage>
</organism>
<dbReference type="EMBL" id="BAABJZ010000013">
    <property type="protein sequence ID" value="GAA4878747.1"/>
    <property type="molecule type" value="Genomic_DNA"/>
</dbReference>
<feature type="domain" description="Transposase zinc-binding" evidence="2">
    <location>
        <begin position="7"/>
        <end position="97"/>
    </location>
</feature>
<dbReference type="SUPFAM" id="SSF55464">
    <property type="entry name" value="Origin of replication-binding domain, RBD-like"/>
    <property type="match status" value="1"/>
</dbReference>
<dbReference type="InterPro" id="IPR007069">
    <property type="entry name" value="Transposase_32"/>
</dbReference>
<accession>A0ABP9EM66</accession>
<dbReference type="PANTHER" id="PTHR37023">
    <property type="entry name" value="TRANSPOSASE"/>
    <property type="match status" value="1"/>
</dbReference>
<reference evidence="4" key="1">
    <citation type="journal article" date="2019" name="Int. J. Syst. Evol. Microbiol.">
        <title>The Global Catalogue of Microorganisms (GCM) 10K type strain sequencing project: providing services to taxonomists for standard genome sequencing and annotation.</title>
        <authorList>
            <consortium name="The Broad Institute Genomics Platform"/>
            <consortium name="The Broad Institute Genome Sequencing Center for Infectious Disease"/>
            <person name="Wu L."/>
            <person name="Ma J."/>
        </authorList>
    </citation>
    <scope>NUCLEOTIDE SEQUENCE [LARGE SCALE GENOMIC DNA]</scope>
    <source>
        <strain evidence="4">JCM 18401</strain>
    </source>
</reference>
<gene>
    <name evidence="3" type="ORF">GCM10023333_10590</name>
</gene>
<keyword evidence="4" id="KW-1185">Reference proteome</keyword>
<dbReference type="InterPro" id="IPR026889">
    <property type="entry name" value="Zn_Tnp"/>
</dbReference>
<comment type="caution">
    <text evidence="3">The sequence shown here is derived from an EMBL/GenBank/DDBJ whole genome shotgun (WGS) entry which is preliminary data.</text>
</comment>
<evidence type="ECO:0000259" key="2">
    <source>
        <dbReference type="Pfam" id="PF14319"/>
    </source>
</evidence>
<dbReference type="NCBIfam" id="NF033538">
    <property type="entry name" value="transpos_IS91"/>
    <property type="match status" value="1"/>
</dbReference>
<dbReference type="RefSeq" id="WP_345334139.1">
    <property type="nucleotide sequence ID" value="NZ_BAABJZ010000013.1"/>
</dbReference>
<dbReference type="PANTHER" id="PTHR37023:SF1">
    <property type="entry name" value="ISSOD25 TRANSPOSASE TNPA_ISSOD25"/>
    <property type="match status" value="1"/>
</dbReference>
<dbReference type="InterPro" id="IPR054832">
    <property type="entry name" value="transpos_IS91"/>
</dbReference>
<sequence length="357" mass="40944">MSLVELLRRHHDAFLQRYQAKLTPAIRQAMEAMLRCRVDSERCSHWGCQGCAQQAEFPLSCGHRSCPQCQHNTTQDWLHRQEQKLLPVDYFMVTFTVPFELRTLAQAQPEAVYQAMFTVAADTLRSFAARSAQLGGEIGLTGVLHTHSRRRDYHPHIHFMIPAGSLVANQQWRKLRGDYLFNAFNLAKVWRARLLAELDRRLGIQAPSILPRKWVVDCRRVGRGLPALQYLSRYLYRGVLPDQQIVSVHDGQVTFRYQDSRSGEEKLRTLAAVEFLWLILQHVLPKGLRRVRDYGLLSGGCRQRLRQIQLMLAVAGSVLPPPLKPKRTVAVRACPSCHQPMQFLGVRRRKRPATVTA</sequence>
<evidence type="ECO:0000313" key="3">
    <source>
        <dbReference type="EMBL" id="GAA4878747.1"/>
    </source>
</evidence>
<dbReference type="Pfam" id="PF04986">
    <property type="entry name" value="Y2_Tnp"/>
    <property type="match status" value="1"/>
</dbReference>